<organism evidence="9 10">
    <name type="scientific">Roseivivax sediminis</name>
    <dbReference type="NCBI Taxonomy" id="936889"/>
    <lineage>
        <taxon>Bacteria</taxon>
        <taxon>Pseudomonadati</taxon>
        <taxon>Pseudomonadota</taxon>
        <taxon>Alphaproteobacteria</taxon>
        <taxon>Rhodobacterales</taxon>
        <taxon>Roseobacteraceae</taxon>
        <taxon>Roseivivax</taxon>
    </lineage>
</organism>
<evidence type="ECO:0000256" key="5">
    <source>
        <dbReference type="SAM" id="MobiDB-lite"/>
    </source>
</evidence>
<dbReference type="AlphaFoldDB" id="A0A1I1VSH4"/>
<dbReference type="SUPFAM" id="SSF58104">
    <property type="entry name" value="Methyl-accepting chemotaxis protein (MCP) signaling domain"/>
    <property type="match status" value="1"/>
</dbReference>
<feature type="domain" description="HAMP" evidence="8">
    <location>
        <begin position="461"/>
        <end position="513"/>
    </location>
</feature>
<dbReference type="PROSITE" id="PS50885">
    <property type="entry name" value="HAMP"/>
    <property type="match status" value="2"/>
</dbReference>
<evidence type="ECO:0000259" key="7">
    <source>
        <dbReference type="PROSITE" id="PS50111"/>
    </source>
</evidence>
<dbReference type="SMART" id="SM00304">
    <property type="entry name" value="HAMP"/>
    <property type="match status" value="2"/>
</dbReference>
<dbReference type="Pfam" id="PF00672">
    <property type="entry name" value="HAMP"/>
    <property type="match status" value="1"/>
</dbReference>
<dbReference type="Proteomes" id="UP000325289">
    <property type="component" value="Unassembled WGS sequence"/>
</dbReference>
<protein>
    <submittedName>
        <fullName evidence="9">Methyl-accepting chemotaxis protein</fullName>
    </submittedName>
</protein>
<feature type="domain" description="Methyl-accepting transducer" evidence="7">
    <location>
        <begin position="518"/>
        <end position="747"/>
    </location>
</feature>
<feature type="region of interest" description="Disordered" evidence="5">
    <location>
        <begin position="406"/>
        <end position="460"/>
    </location>
</feature>
<evidence type="ECO:0000256" key="2">
    <source>
        <dbReference type="ARBA" id="ARBA00022500"/>
    </source>
</evidence>
<dbReference type="GO" id="GO:0006935">
    <property type="term" value="P:chemotaxis"/>
    <property type="evidence" value="ECO:0007669"/>
    <property type="project" value="UniProtKB-KW"/>
</dbReference>
<feature type="compositionally biased region" description="Basic and acidic residues" evidence="5">
    <location>
        <begin position="406"/>
        <end position="459"/>
    </location>
</feature>
<dbReference type="Gene3D" id="1.10.287.950">
    <property type="entry name" value="Methyl-accepting chemotaxis protein"/>
    <property type="match status" value="1"/>
</dbReference>
<keyword evidence="6" id="KW-0812">Transmembrane</keyword>
<dbReference type="FunFam" id="1.10.287.950:FF:000001">
    <property type="entry name" value="Methyl-accepting chemotaxis sensory transducer"/>
    <property type="match status" value="1"/>
</dbReference>
<dbReference type="CDD" id="cd11386">
    <property type="entry name" value="MCP_signal"/>
    <property type="match status" value="1"/>
</dbReference>
<dbReference type="InterPro" id="IPR003660">
    <property type="entry name" value="HAMP_dom"/>
</dbReference>
<reference evidence="9 10" key="1">
    <citation type="submission" date="2016-10" db="EMBL/GenBank/DDBJ databases">
        <authorList>
            <person name="Varghese N."/>
            <person name="Submissions S."/>
        </authorList>
    </citation>
    <scope>NUCLEOTIDE SEQUENCE [LARGE SCALE GENOMIC DNA]</scope>
    <source>
        <strain evidence="10">YIM D21,KCTC 23444,ACCC 10710</strain>
    </source>
</reference>
<feature type="transmembrane region" description="Helical" evidence="6">
    <location>
        <begin position="15"/>
        <end position="37"/>
    </location>
</feature>
<accession>A0A1I1VSH4</accession>
<keyword evidence="4" id="KW-0807">Transducer</keyword>
<name>A0A1I1VSH4_9RHOB</name>
<dbReference type="Pfam" id="PF00015">
    <property type="entry name" value="MCPsignal"/>
    <property type="match status" value="1"/>
</dbReference>
<comment type="similarity">
    <text evidence="3">Belongs to the methyl-accepting chemotaxis (MCP) protein family.</text>
</comment>
<comment type="subcellular location">
    <subcellularLocation>
        <location evidence="1">Membrane</location>
    </subcellularLocation>
</comment>
<dbReference type="SUPFAM" id="SSF158472">
    <property type="entry name" value="HAMP domain-like"/>
    <property type="match status" value="1"/>
</dbReference>
<evidence type="ECO:0000256" key="4">
    <source>
        <dbReference type="PROSITE-ProRule" id="PRU00284"/>
    </source>
</evidence>
<dbReference type="PROSITE" id="PS50111">
    <property type="entry name" value="CHEMOTAXIS_TRANSDUC_2"/>
    <property type="match status" value="1"/>
</dbReference>
<dbReference type="PANTHER" id="PTHR43531">
    <property type="entry name" value="PROTEIN ICFG"/>
    <property type="match status" value="1"/>
</dbReference>
<evidence type="ECO:0000256" key="6">
    <source>
        <dbReference type="SAM" id="Phobius"/>
    </source>
</evidence>
<evidence type="ECO:0000256" key="3">
    <source>
        <dbReference type="ARBA" id="ARBA00029447"/>
    </source>
</evidence>
<keyword evidence="6" id="KW-0472">Membrane</keyword>
<feature type="transmembrane region" description="Helical" evidence="6">
    <location>
        <begin position="321"/>
        <end position="343"/>
    </location>
</feature>
<feature type="domain" description="HAMP" evidence="8">
    <location>
        <begin position="340"/>
        <end position="393"/>
    </location>
</feature>
<dbReference type="InterPro" id="IPR004089">
    <property type="entry name" value="MCPsignal_dom"/>
</dbReference>
<dbReference type="SMART" id="SM00283">
    <property type="entry name" value="MA"/>
    <property type="match status" value="1"/>
</dbReference>
<evidence type="ECO:0000256" key="1">
    <source>
        <dbReference type="ARBA" id="ARBA00004370"/>
    </source>
</evidence>
<evidence type="ECO:0000259" key="8">
    <source>
        <dbReference type="PROSITE" id="PS50885"/>
    </source>
</evidence>
<keyword evidence="2" id="KW-0145">Chemotaxis</keyword>
<evidence type="ECO:0000313" key="9">
    <source>
        <dbReference type="EMBL" id="SFD83983.1"/>
    </source>
</evidence>
<gene>
    <name evidence="9" type="ORF">SAMN04515678_103286</name>
</gene>
<dbReference type="Gene3D" id="6.10.340.10">
    <property type="match status" value="1"/>
</dbReference>
<dbReference type="EMBL" id="FOMS01000003">
    <property type="protein sequence ID" value="SFD83983.1"/>
    <property type="molecule type" value="Genomic_DNA"/>
</dbReference>
<keyword evidence="10" id="KW-1185">Reference proteome</keyword>
<evidence type="ECO:0000313" key="10">
    <source>
        <dbReference type="Proteomes" id="UP000325289"/>
    </source>
</evidence>
<dbReference type="PANTHER" id="PTHR43531:SF11">
    <property type="entry name" value="METHYL-ACCEPTING CHEMOTAXIS PROTEIN 3"/>
    <property type="match status" value="1"/>
</dbReference>
<dbReference type="GO" id="GO:0016020">
    <property type="term" value="C:membrane"/>
    <property type="evidence" value="ECO:0007669"/>
    <property type="project" value="UniProtKB-SubCell"/>
</dbReference>
<proteinExistence type="inferred from homology"/>
<dbReference type="CDD" id="cd06225">
    <property type="entry name" value="HAMP"/>
    <property type="match status" value="1"/>
</dbReference>
<keyword evidence="6" id="KW-1133">Transmembrane helix</keyword>
<dbReference type="GO" id="GO:0007165">
    <property type="term" value="P:signal transduction"/>
    <property type="evidence" value="ECO:0007669"/>
    <property type="project" value="UniProtKB-KW"/>
</dbReference>
<dbReference type="InterPro" id="IPR051310">
    <property type="entry name" value="MCP_chemotaxis"/>
</dbReference>
<sequence>MSILRAAAGSIVAKIAAMLLTMAALVAAAIVTSIALFGDVSAGLGRFQDEVMPNLVESSEIVETSGELGENLSGLLIAADAGEMSDSYGQATAAVDRLRASAGDLDGEEAEMMRATVDRVATHLSDVADARRDDIAFDAVTLDGSDALGAAVAQGAARVVEIYDAAHGRLLNGEIGDTGARRTLEAMDRAANLERLLGEIQSLVLTGASADSVANVEAAQAEADGLVARITSLAEIFSDPAIDAAVAQIAALTNPADGILAARRKVLAARQTADAASRLAAAEVGSATALARELGHEAMSEITGASGRLEAAANGGRRTMLAIAGGSVVALLLACIAAAVVIVRPLLSVTQVTERLATGDLSPVVGFERQRGEIGRMAAALTVFRNGMIERQRLEEEDRRREAEEIRRKADAERAAMERAQEEQARRAKAEAAERERETAESRKREALRADAEAERQARAAEQQRVVEALAGGMKHLAGGDLTVRLTETFPESYEALRRDFNAAVGNLSELIGQIAICAHTIDTSSSEISAASNQLSRRTENSAATLEQTAAALNELTASVSSAAEGASHANDVAHATNTEATTSREIVGEAVSAMSEIEESSRNIARIVDVIDGIAFQTNLLALNAGVEAARAGDAGRGFAVVASEVRELAQRSSQAAREINGLISTSNGQVDRGVKMVNEAGSVLQSIISGVAEITKNVGEIAASAQEQANGIKEINVATTQLDRTMQQNAAMTEETTAASDLLQQESHKMRDMIRKFRTAEDASDATPKLRSA</sequence>